<dbReference type="AlphaFoldDB" id="A0A698XLH1"/>
<evidence type="ECO:0000313" key="3">
    <source>
        <dbReference type="Proteomes" id="UP000053095"/>
    </source>
</evidence>
<keyword evidence="3" id="KW-1185">Reference proteome</keyword>
<gene>
    <name evidence="2" type="ORF">TCE0_013r01089</name>
</gene>
<sequence>MPGFNTRDFDDWDIFYRLMTAMSVVQSYVQFRGVLYVNSFQGNRITPGAEKILKWLSLFCGLEYMPNVTIVTTMWDGLDADGIEEKLARIAQWEDGLLNPLIKNGASFYHHGLIQEGGNYRTLHFERAADERRMLARDYIATHYRDPTNLKLQIYVEIANGATIDTTQAGRWLKYGHASASTHNDGEAGSSDQSGAQGTDSGQSRTGENGSSSSFWTGFTWQDAKPWVELIIKAARTYASSGSGSGSSPDFDCDFEYDPSFEGMGFFNDGDDFPDMSTPDPEPNTGCTFL</sequence>
<evidence type="ECO:0000256" key="1">
    <source>
        <dbReference type="SAM" id="MobiDB-lite"/>
    </source>
</evidence>
<dbReference type="EMBL" id="DF933809">
    <property type="protein sequence ID" value="GAM33875.1"/>
    <property type="molecule type" value="Genomic_DNA"/>
</dbReference>
<accession>A0A698XLH1</accession>
<protein>
    <submittedName>
        <fullName evidence="2">Uncharacterized protein</fullName>
    </submittedName>
</protein>
<feature type="region of interest" description="Disordered" evidence="1">
    <location>
        <begin position="180"/>
        <end position="212"/>
    </location>
</feature>
<feature type="compositionally biased region" description="Polar residues" evidence="1">
    <location>
        <begin position="190"/>
        <end position="212"/>
    </location>
</feature>
<organism evidence="2 3">
    <name type="scientific">Talaromyces pinophilus</name>
    <name type="common">Penicillium pinophilum</name>
    <dbReference type="NCBI Taxonomy" id="128442"/>
    <lineage>
        <taxon>Eukaryota</taxon>
        <taxon>Fungi</taxon>
        <taxon>Dikarya</taxon>
        <taxon>Ascomycota</taxon>
        <taxon>Pezizomycotina</taxon>
        <taxon>Eurotiomycetes</taxon>
        <taxon>Eurotiomycetidae</taxon>
        <taxon>Eurotiales</taxon>
        <taxon>Trichocomaceae</taxon>
        <taxon>Talaromyces</taxon>
        <taxon>Talaromyces sect. Talaromyces</taxon>
    </lineage>
</organism>
<name>A0A698XLH1_TALPI</name>
<dbReference type="Proteomes" id="UP000053095">
    <property type="component" value="Unassembled WGS sequence"/>
</dbReference>
<evidence type="ECO:0000313" key="2">
    <source>
        <dbReference type="EMBL" id="GAM33875.1"/>
    </source>
</evidence>
<proteinExistence type="predicted"/>
<reference evidence="3" key="1">
    <citation type="journal article" date="2015" name="Genome Announc.">
        <title>Draft genome sequence of Talaromyces cellulolyticus strain Y-94, a source of lignocellulosic biomass-degrading enzymes.</title>
        <authorList>
            <person name="Fujii T."/>
            <person name="Koike H."/>
            <person name="Sawayama S."/>
            <person name="Yano S."/>
            <person name="Inoue H."/>
        </authorList>
    </citation>
    <scope>NUCLEOTIDE SEQUENCE [LARGE SCALE GENOMIC DNA]</scope>
    <source>
        <strain evidence="3">Y-94</strain>
    </source>
</reference>
<dbReference type="Gene3D" id="3.40.50.300">
    <property type="entry name" value="P-loop containing nucleotide triphosphate hydrolases"/>
    <property type="match status" value="1"/>
</dbReference>
<dbReference type="InterPro" id="IPR027417">
    <property type="entry name" value="P-loop_NTPase"/>
</dbReference>